<dbReference type="Pfam" id="PF13472">
    <property type="entry name" value="Lipase_GDSL_2"/>
    <property type="match status" value="1"/>
</dbReference>
<keyword evidence="1" id="KW-0732">Signal</keyword>
<gene>
    <name evidence="4" type="ORF">C7B82_12560</name>
</gene>
<feature type="chain" id="PRO_5015746810" evidence="1">
    <location>
        <begin position="28"/>
        <end position="386"/>
    </location>
</feature>
<dbReference type="InterPro" id="IPR013830">
    <property type="entry name" value="SGNH_hydro"/>
</dbReference>
<dbReference type="Gene3D" id="3.40.50.1110">
    <property type="entry name" value="SGNH hydrolase"/>
    <property type="match status" value="1"/>
</dbReference>
<dbReference type="OrthoDB" id="528350at2"/>
<sequence>MPRYWYGLLLSSAVLAVLCLVATPTLAAEKIAVRYGLFEQSLPVVDLRQYAETKTVSPALNGFLRFASQEQQQEFRSLLQIKLPIDLVALDRVLNGKTGVKLLQQLATAIVGGDRAGVQALRAAAVLGIKEQGLSLLSFLETYPDQQLSLDLPNALNVVGASSPKPPTDTLPDMPFWQTFVEYQATTSQKKQYQACLFGDSISAPLVNALGEHTANFAIGGMSSVSLVEQLKQLTATKVTCEKAIIAIGTNDAWYTIADDRFTQNLKEAIALTRQLGTPTLLYGNNINSGSVVSTPKIVLLPAFYSTLAASKKPELAGPIPRVEAINRLIDDVAKAENVPVETAALQPLFDGKTLKASLTTDGVHLNAAGIEIYRQALLNVLSTIP</sequence>
<protein>
    <submittedName>
        <fullName evidence="4">Lysophospholipase</fullName>
    </submittedName>
</protein>
<feature type="domain" description="DUF1400" evidence="2">
    <location>
        <begin position="27"/>
        <end position="151"/>
    </location>
</feature>
<dbReference type="RefSeq" id="WP_106256640.1">
    <property type="nucleotide sequence ID" value="NZ_CAWNSW010000107.1"/>
</dbReference>
<reference evidence="4 5" key="2">
    <citation type="submission" date="2018-03" db="EMBL/GenBank/DDBJ databases">
        <title>The ancient ancestry and fast evolution of plastids.</title>
        <authorList>
            <person name="Moore K.R."/>
            <person name="Magnabosco C."/>
            <person name="Momper L."/>
            <person name="Gold D.A."/>
            <person name="Bosak T."/>
            <person name="Fournier G.P."/>
        </authorList>
    </citation>
    <scope>NUCLEOTIDE SEQUENCE [LARGE SCALE GENOMIC DNA]</scope>
    <source>
        <strain evidence="4 5">ULC18</strain>
    </source>
</reference>
<dbReference type="EMBL" id="PVWK01000073">
    <property type="protein sequence ID" value="PSB28814.1"/>
    <property type="molecule type" value="Genomic_DNA"/>
</dbReference>
<comment type="caution">
    <text evidence="4">The sequence shown here is derived from an EMBL/GenBank/DDBJ whole genome shotgun (WGS) entry which is preliminary data.</text>
</comment>
<organism evidence="4 5">
    <name type="scientific">Stenomitos frigidus ULC18</name>
    <dbReference type="NCBI Taxonomy" id="2107698"/>
    <lineage>
        <taxon>Bacteria</taxon>
        <taxon>Bacillati</taxon>
        <taxon>Cyanobacteriota</taxon>
        <taxon>Cyanophyceae</taxon>
        <taxon>Leptolyngbyales</taxon>
        <taxon>Leptolyngbyaceae</taxon>
        <taxon>Stenomitos</taxon>
    </lineage>
</organism>
<dbReference type="InterPro" id="IPR010802">
    <property type="entry name" value="DUF1400"/>
</dbReference>
<evidence type="ECO:0000259" key="2">
    <source>
        <dbReference type="Pfam" id="PF07176"/>
    </source>
</evidence>
<keyword evidence="5" id="KW-1185">Reference proteome</keyword>
<evidence type="ECO:0000259" key="3">
    <source>
        <dbReference type="Pfam" id="PF13472"/>
    </source>
</evidence>
<dbReference type="Proteomes" id="UP000239576">
    <property type="component" value="Unassembled WGS sequence"/>
</dbReference>
<name>A0A2T1E800_9CYAN</name>
<proteinExistence type="predicted"/>
<dbReference type="AlphaFoldDB" id="A0A2T1E800"/>
<feature type="domain" description="SGNH hydrolase-type esterase" evidence="3">
    <location>
        <begin position="206"/>
        <end position="370"/>
    </location>
</feature>
<reference evidence="5" key="1">
    <citation type="submission" date="2018-02" db="EMBL/GenBank/DDBJ databases">
        <authorList>
            <person name="Moore K."/>
            <person name="Momper L."/>
        </authorList>
    </citation>
    <scope>NUCLEOTIDE SEQUENCE [LARGE SCALE GENOMIC DNA]</scope>
    <source>
        <strain evidence="5">ULC18</strain>
    </source>
</reference>
<feature type="signal peptide" evidence="1">
    <location>
        <begin position="1"/>
        <end position="27"/>
    </location>
</feature>
<dbReference type="InterPro" id="IPR036514">
    <property type="entry name" value="SGNH_hydro_sf"/>
</dbReference>
<evidence type="ECO:0000313" key="4">
    <source>
        <dbReference type="EMBL" id="PSB28814.1"/>
    </source>
</evidence>
<evidence type="ECO:0000313" key="5">
    <source>
        <dbReference type="Proteomes" id="UP000239576"/>
    </source>
</evidence>
<accession>A0A2T1E800</accession>
<dbReference type="SUPFAM" id="SSF52266">
    <property type="entry name" value="SGNH hydrolase"/>
    <property type="match status" value="1"/>
</dbReference>
<evidence type="ECO:0000256" key="1">
    <source>
        <dbReference type="SAM" id="SignalP"/>
    </source>
</evidence>
<dbReference type="Pfam" id="PF07176">
    <property type="entry name" value="DUF1400"/>
    <property type="match status" value="1"/>
</dbReference>